<dbReference type="PROSITE" id="PS51186">
    <property type="entry name" value="GNAT"/>
    <property type="match status" value="1"/>
</dbReference>
<dbReference type="PANTHER" id="PTHR43441:SF2">
    <property type="entry name" value="FAMILY ACETYLTRANSFERASE, PUTATIVE (AFU_ORTHOLOGUE AFUA_7G00850)-RELATED"/>
    <property type="match status" value="1"/>
</dbReference>
<dbReference type="Pfam" id="PF13302">
    <property type="entry name" value="Acetyltransf_3"/>
    <property type="match status" value="1"/>
</dbReference>
<dbReference type="AlphaFoldDB" id="A0A6B0SY74"/>
<dbReference type="RefSeq" id="WP_321168127.1">
    <property type="nucleotide sequence ID" value="NZ_WUUS01000009.1"/>
</dbReference>
<dbReference type="SUPFAM" id="SSF55729">
    <property type="entry name" value="Acyl-CoA N-acyltransferases (Nat)"/>
    <property type="match status" value="1"/>
</dbReference>
<evidence type="ECO:0000313" key="4">
    <source>
        <dbReference type="Proteomes" id="UP000437065"/>
    </source>
</evidence>
<dbReference type="EMBL" id="WUUS01000009">
    <property type="protein sequence ID" value="MXR42476.1"/>
    <property type="molecule type" value="Genomic_DNA"/>
</dbReference>
<dbReference type="Gene3D" id="3.40.630.30">
    <property type="match status" value="1"/>
</dbReference>
<evidence type="ECO:0000313" key="3">
    <source>
        <dbReference type="EMBL" id="MXR42476.1"/>
    </source>
</evidence>
<dbReference type="InterPro" id="IPR000182">
    <property type="entry name" value="GNAT_dom"/>
</dbReference>
<reference evidence="3 4" key="1">
    <citation type="submission" date="2019-12" db="EMBL/GenBank/DDBJ databases">
        <title>Isolation and characterization of three novel carbon monoxide-oxidizing members of Halobacteria from salione crusts and soils.</title>
        <authorList>
            <person name="Myers M.R."/>
            <person name="King G.M."/>
        </authorList>
    </citation>
    <scope>NUCLEOTIDE SEQUENCE [LARGE SCALE GENOMIC DNA]</scope>
    <source>
        <strain evidence="3 4">WSA2</strain>
    </source>
</reference>
<gene>
    <name evidence="3" type="ORF">GRX01_14150</name>
</gene>
<dbReference type="GO" id="GO:0008999">
    <property type="term" value="F:protein-N-terminal-alanine acetyltransferase activity"/>
    <property type="evidence" value="ECO:0007669"/>
    <property type="project" value="TreeGrafter"/>
</dbReference>
<dbReference type="InterPro" id="IPR016181">
    <property type="entry name" value="Acyl_CoA_acyltransferase"/>
</dbReference>
<proteinExistence type="predicted"/>
<dbReference type="InterPro" id="IPR051908">
    <property type="entry name" value="Ribosomal_N-acetyltransferase"/>
</dbReference>
<accession>A0A6B0SY74</accession>
<feature type="domain" description="N-acetyltransferase" evidence="2">
    <location>
        <begin position="39"/>
        <end position="181"/>
    </location>
</feature>
<dbReference type="GO" id="GO:1990189">
    <property type="term" value="F:protein N-terminal-serine acetyltransferase activity"/>
    <property type="evidence" value="ECO:0007669"/>
    <property type="project" value="TreeGrafter"/>
</dbReference>
<dbReference type="GO" id="GO:0005737">
    <property type="term" value="C:cytoplasm"/>
    <property type="evidence" value="ECO:0007669"/>
    <property type="project" value="TreeGrafter"/>
</dbReference>
<dbReference type="PANTHER" id="PTHR43441">
    <property type="entry name" value="RIBOSOMAL-PROTEIN-SERINE ACETYLTRANSFERASE"/>
    <property type="match status" value="1"/>
</dbReference>
<feature type="compositionally biased region" description="Acidic residues" evidence="1">
    <location>
        <begin position="205"/>
        <end position="219"/>
    </location>
</feature>
<name>A0A6B0SY74_9EURY</name>
<evidence type="ECO:0000259" key="2">
    <source>
        <dbReference type="PROSITE" id="PS51186"/>
    </source>
</evidence>
<organism evidence="3 4">
    <name type="scientific">Halobaculum saliterrae</name>
    <dbReference type="NCBI Taxonomy" id="2073113"/>
    <lineage>
        <taxon>Archaea</taxon>
        <taxon>Methanobacteriati</taxon>
        <taxon>Methanobacteriota</taxon>
        <taxon>Stenosarchaea group</taxon>
        <taxon>Halobacteria</taxon>
        <taxon>Halobacteriales</taxon>
        <taxon>Haloferacaceae</taxon>
        <taxon>Halobaculum</taxon>
    </lineage>
</organism>
<protein>
    <submittedName>
        <fullName evidence="3">GNAT family N-acetyltransferase</fullName>
    </submittedName>
</protein>
<comment type="caution">
    <text evidence="3">The sequence shown here is derived from an EMBL/GenBank/DDBJ whole genome shotgun (WGS) entry which is preliminary data.</text>
</comment>
<dbReference type="Proteomes" id="UP000437065">
    <property type="component" value="Unassembled WGS sequence"/>
</dbReference>
<keyword evidence="3" id="KW-0808">Transferase</keyword>
<evidence type="ECO:0000256" key="1">
    <source>
        <dbReference type="SAM" id="MobiDB-lite"/>
    </source>
</evidence>
<keyword evidence="4" id="KW-1185">Reference proteome</keyword>
<sequence>MFPEVIETDRLRLERCSADHISPRALYEAASDRSPTIDAETEYLPWSPLDTLVDAEERLAGFERQWEERERAEWVVRPRSGEPGAGEFAGTAGLILRWDRDLALLAIWLRKPFWGRRYSGERADALFEVAFDRLDLGVAAVPLHGENDRSYAAVERYVDRHGGRYEGRLRNHAGRYDEPADHHRFSVTREEWRAADGARTAVEFPESDPDADVEPPFDR</sequence>
<feature type="region of interest" description="Disordered" evidence="1">
    <location>
        <begin position="198"/>
        <end position="219"/>
    </location>
</feature>